<dbReference type="InParanoid" id="L7JZJ7"/>
<dbReference type="Proteomes" id="UP000011185">
    <property type="component" value="Unassembled WGS sequence"/>
</dbReference>
<dbReference type="EMBL" id="JH993806">
    <property type="protein sequence ID" value="ELQ76888.1"/>
    <property type="molecule type" value="Genomic_DNA"/>
</dbReference>
<dbReference type="VEuPathDB" id="MicrosporidiaDB:THOM_0084"/>
<reference evidence="1 2" key="1">
    <citation type="journal article" date="2012" name="PLoS Pathog.">
        <title>The genome of the obligate intracellular parasite Trachipleistophora hominis: new insights into microsporidian genome dynamics and reductive evolution.</title>
        <authorList>
            <person name="Heinz E."/>
            <person name="Williams T.A."/>
            <person name="Nakjang S."/>
            <person name="Noel C.J."/>
            <person name="Swan D.C."/>
            <person name="Goldberg A.V."/>
            <person name="Harris S.R."/>
            <person name="Weinmaier T."/>
            <person name="Markert S."/>
            <person name="Becher D."/>
            <person name="Bernhardt J."/>
            <person name="Dagan T."/>
            <person name="Hacker C."/>
            <person name="Lucocq J.M."/>
            <person name="Schweder T."/>
            <person name="Rattei T."/>
            <person name="Hall N."/>
            <person name="Hirt R.P."/>
            <person name="Embley T.M."/>
        </authorList>
    </citation>
    <scope>NUCLEOTIDE SEQUENCE [LARGE SCALE GENOMIC DNA]</scope>
</reference>
<dbReference type="AlphaFoldDB" id="L7JZJ7"/>
<gene>
    <name evidence="1" type="ORF">THOM_0084</name>
</gene>
<proteinExistence type="predicted"/>
<name>L7JZJ7_TRAHO</name>
<keyword evidence="2" id="KW-1185">Reference proteome</keyword>
<dbReference type="HOGENOM" id="CLU_3417318_0_0_1"/>
<accession>L7JZJ7</accession>
<protein>
    <submittedName>
        <fullName evidence="1">Uncharacterized protein</fullName>
    </submittedName>
</protein>
<organism evidence="1 2">
    <name type="scientific">Trachipleistophora hominis</name>
    <name type="common">Microsporidian parasite</name>
    <dbReference type="NCBI Taxonomy" id="72359"/>
    <lineage>
        <taxon>Eukaryota</taxon>
        <taxon>Fungi</taxon>
        <taxon>Fungi incertae sedis</taxon>
        <taxon>Microsporidia</taxon>
        <taxon>Pleistophoridae</taxon>
        <taxon>Trachipleistophora</taxon>
    </lineage>
</organism>
<evidence type="ECO:0000313" key="1">
    <source>
        <dbReference type="EMBL" id="ELQ76888.1"/>
    </source>
</evidence>
<sequence length="26" mass="2944">MLDGSFKDLRLKIKSIIAELSLMTYG</sequence>
<evidence type="ECO:0000313" key="2">
    <source>
        <dbReference type="Proteomes" id="UP000011185"/>
    </source>
</evidence>